<proteinExistence type="inferred from homology"/>
<dbReference type="Gene3D" id="3.30.530.20">
    <property type="match status" value="1"/>
</dbReference>
<reference evidence="3 4" key="1">
    <citation type="submission" date="2020-04" db="EMBL/GenBank/DDBJ databases">
        <authorList>
            <person name="Yin C."/>
        </authorList>
    </citation>
    <scope>NUCLEOTIDE SEQUENCE [LARGE SCALE GENOMIC DNA]</scope>
    <source>
        <strain evidence="3 4">Ae27</strain>
    </source>
</reference>
<dbReference type="RefSeq" id="WP_168872876.1">
    <property type="nucleotide sequence ID" value="NZ_JABAIA010000002.1"/>
</dbReference>
<dbReference type="SUPFAM" id="SSF55961">
    <property type="entry name" value="Bet v1-like"/>
    <property type="match status" value="1"/>
</dbReference>
<gene>
    <name evidence="3" type="ORF">HGH92_21910</name>
</gene>
<comment type="similarity">
    <text evidence="1">Belongs to the AHA1 family.</text>
</comment>
<feature type="domain" description="Activator of Hsp90 ATPase homologue 1/2-like C-terminal" evidence="2">
    <location>
        <begin position="15"/>
        <end position="135"/>
    </location>
</feature>
<dbReference type="InterPro" id="IPR023393">
    <property type="entry name" value="START-like_dom_sf"/>
</dbReference>
<evidence type="ECO:0000259" key="2">
    <source>
        <dbReference type="Pfam" id="PF08327"/>
    </source>
</evidence>
<name>A0A847RIW6_9BACT</name>
<dbReference type="EMBL" id="JABAIA010000002">
    <property type="protein sequence ID" value="NLR66979.1"/>
    <property type="molecule type" value="Genomic_DNA"/>
</dbReference>
<dbReference type="InterPro" id="IPR013538">
    <property type="entry name" value="ASHA1/2-like_C"/>
</dbReference>
<comment type="caution">
    <text evidence="3">The sequence shown here is derived from an EMBL/GenBank/DDBJ whole genome shotgun (WGS) entry which is preliminary data.</text>
</comment>
<dbReference type="AlphaFoldDB" id="A0A847RIW6"/>
<sequence length="152" mass="16947">MGPLIITASMQMAKPPQEVFDAIVDPQKMSNYFIASGSGRMVEGETVVWAFAEEPTRFDIPVKKIVPDKEIHFEWEGAAQHQTQVKIELTPTKSGGTLVTVTEGELPLDAKGLKWFSQNTFGWTNFLDCLKAYLEYGINLRKGAFDFIQASS</sequence>
<organism evidence="3 4">
    <name type="scientific">Chitinophaga varians</name>
    <dbReference type="NCBI Taxonomy" id="2202339"/>
    <lineage>
        <taxon>Bacteria</taxon>
        <taxon>Pseudomonadati</taxon>
        <taxon>Bacteroidota</taxon>
        <taxon>Chitinophagia</taxon>
        <taxon>Chitinophagales</taxon>
        <taxon>Chitinophagaceae</taxon>
        <taxon>Chitinophaga</taxon>
    </lineage>
</organism>
<keyword evidence="4" id="KW-1185">Reference proteome</keyword>
<dbReference type="Proteomes" id="UP000570474">
    <property type="component" value="Unassembled WGS sequence"/>
</dbReference>
<dbReference type="Pfam" id="PF08327">
    <property type="entry name" value="AHSA1"/>
    <property type="match status" value="1"/>
</dbReference>
<accession>A0A847RIW6</accession>
<evidence type="ECO:0000256" key="1">
    <source>
        <dbReference type="ARBA" id="ARBA00006817"/>
    </source>
</evidence>
<evidence type="ECO:0000313" key="4">
    <source>
        <dbReference type="Proteomes" id="UP000570474"/>
    </source>
</evidence>
<protein>
    <submittedName>
        <fullName evidence="3">ATPase</fullName>
    </submittedName>
</protein>
<evidence type="ECO:0000313" key="3">
    <source>
        <dbReference type="EMBL" id="NLR66979.1"/>
    </source>
</evidence>